<comment type="similarity">
    <text evidence="1">Belongs to the EcnA/EcnB lipoprotein family.</text>
</comment>
<dbReference type="eggNOG" id="COG5510">
    <property type="taxonomic scope" value="Bacteria"/>
</dbReference>
<evidence type="ECO:0000256" key="3">
    <source>
        <dbReference type="ARBA" id="ARBA00022729"/>
    </source>
</evidence>
<organism evidence="9 10">
    <name type="scientific">Thioflavicoccus mobilis 8321</name>
    <dbReference type="NCBI Taxonomy" id="765912"/>
    <lineage>
        <taxon>Bacteria</taxon>
        <taxon>Pseudomonadati</taxon>
        <taxon>Pseudomonadota</taxon>
        <taxon>Gammaproteobacteria</taxon>
        <taxon>Chromatiales</taxon>
        <taxon>Chromatiaceae</taxon>
        <taxon>Thioflavicoccus</taxon>
    </lineage>
</organism>
<evidence type="ECO:0000256" key="5">
    <source>
        <dbReference type="ARBA" id="ARBA00023139"/>
    </source>
</evidence>
<dbReference type="AlphaFoldDB" id="L0GWS1"/>
<keyword evidence="3 8" id="KW-0732">Signal</keyword>
<gene>
    <name evidence="9" type="ORF">Thimo_2477</name>
</gene>
<feature type="chain" id="PRO_5003943180" evidence="8">
    <location>
        <begin position="19"/>
        <end position="47"/>
    </location>
</feature>
<dbReference type="STRING" id="765912.Thimo_2477"/>
<sequence>MNKVIALIMLVAIGGLSACNTVEGAGKDIQSGGEAVSDTARDVKNEM</sequence>
<keyword evidence="10" id="KW-1185">Reference proteome</keyword>
<dbReference type="PROSITE" id="PS51257">
    <property type="entry name" value="PROKAR_LIPOPROTEIN"/>
    <property type="match status" value="1"/>
</dbReference>
<proteinExistence type="inferred from homology"/>
<feature type="region of interest" description="Disordered" evidence="7">
    <location>
        <begin position="26"/>
        <end position="47"/>
    </location>
</feature>
<evidence type="ECO:0000313" key="9">
    <source>
        <dbReference type="EMBL" id="AGA91208.1"/>
    </source>
</evidence>
<dbReference type="OrthoDB" id="9181810at2"/>
<evidence type="ECO:0000256" key="2">
    <source>
        <dbReference type="ARBA" id="ARBA00022475"/>
    </source>
</evidence>
<evidence type="ECO:0000256" key="1">
    <source>
        <dbReference type="ARBA" id="ARBA00010296"/>
    </source>
</evidence>
<dbReference type="GO" id="GO:0016020">
    <property type="term" value="C:membrane"/>
    <property type="evidence" value="ECO:0007669"/>
    <property type="project" value="InterPro"/>
</dbReference>
<keyword evidence="5" id="KW-0564">Palmitate</keyword>
<evidence type="ECO:0000256" key="7">
    <source>
        <dbReference type="SAM" id="MobiDB-lite"/>
    </source>
</evidence>
<name>L0GWS1_9GAMM</name>
<feature type="signal peptide" evidence="8">
    <location>
        <begin position="1"/>
        <end position="18"/>
    </location>
</feature>
<dbReference type="RefSeq" id="WP_015281341.1">
    <property type="nucleotide sequence ID" value="NC_019940.1"/>
</dbReference>
<evidence type="ECO:0000256" key="8">
    <source>
        <dbReference type="SAM" id="SignalP"/>
    </source>
</evidence>
<dbReference type="Pfam" id="PF08085">
    <property type="entry name" value="Entericidin"/>
    <property type="match status" value="1"/>
</dbReference>
<dbReference type="Proteomes" id="UP000010816">
    <property type="component" value="Chromosome"/>
</dbReference>
<evidence type="ECO:0000313" key="10">
    <source>
        <dbReference type="Proteomes" id="UP000010816"/>
    </source>
</evidence>
<protein>
    <submittedName>
        <fullName evidence="9">Putative small secreted protein</fullName>
    </submittedName>
</protein>
<dbReference type="PATRIC" id="fig|765912.4.peg.2430"/>
<evidence type="ECO:0000256" key="6">
    <source>
        <dbReference type="ARBA" id="ARBA00023288"/>
    </source>
</evidence>
<dbReference type="KEGG" id="tmb:Thimo_2477"/>
<dbReference type="GO" id="GO:0009636">
    <property type="term" value="P:response to toxic substance"/>
    <property type="evidence" value="ECO:0007669"/>
    <property type="project" value="InterPro"/>
</dbReference>
<keyword evidence="6" id="KW-0449">Lipoprotein</keyword>
<accession>L0GWS1</accession>
<keyword evidence="4" id="KW-0472">Membrane</keyword>
<dbReference type="InterPro" id="IPR012556">
    <property type="entry name" value="Entericidin"/>
</dbReference>
<evidence type="ECO:0000256" key="4">
    <source>
        <dbReference type="ARBA" id="ARBA00023136"/>
    </source>
</evidence>
<dbReference type="HOGENOM" id="CLU_193827_3_0_6"/>
<dbReference type="EMBL" id="CP003051">
    <property type="protein sequence ID" value="AGA91208.1"/>
    <property type="molecule type" value="Genomic_DNA"/>
</dbReference>
<keyword evidence="2" id="KW-1003">Cell membrane</keyword>
<reference evidence="9 10" key="1">
    <citation type="submission" date="2011-09" db="EMBL/GenBank/DDBJ databases">
        <title>Complete sequence of chromosome of Thioflavicoccus mobilis 8321.</title>
        <authorList>
            <consortium name="US DOE Joint Genome Institute"/>
            <person name="Lucas S."/>
            <person name="Han J."/>
            <person name="Lapidus A."/>
            <person name="Cheng J.-F."/>
            <person name="Goodwin L."/>
            <person name="Pitluck S."/>
            <person name="Peters L."/>
            <person name="Ovchinnikova G."/>
            <person name="Lu M."/>
            <person name="Detter J.C."/>
            <person name="Han C."/>
            <person name="Tapia R."/>
            <person name="Land M."/>
            <person name="Hauser L."/>
            <person name="Kyrpides N."/>
            <person name="Ivanova N."/>
            <person name="Pagani I."/>
            <person name="Vogl K."/>
            <person name="Liu Z."/>
            <person name="Imhoff J."/>
            <person name="Thiel V."/>
            <person name="Frigaard N.-U."/>
            <person name="Bryant D."/>
            <person name="Woyke T."/>
        </authorList>
    </citation>
    <scope>NUCLEOTIDE SEQUENCE [LARGE SCALE GENOMIC DNA]</scope>
    <source>
        <strain evidence="9 10">8321</strain>
    </source>
</reference>